<organism evidence="1 2">
    <name type="scientific">Roseateles rivi</name>
    <dbReference type="NCBI Taxonomy" id="3299028"/>
    <lineage>
        <taxon>Bacteria</taxon>
        <taxon>Pseudomonadati</taxon>
        <taxon>Pseudomonadota</taxon>
        <taxon>Betaproteobacteria</taxon>
        <taxon>Burkholderiales</taxon>
        <taxon>Sphaerotilaceae</taxon>
        <taxon>Roseateles</taxon>
    </lineage>
</organism>
<comment type="caution">
    <text evidence="1">The sequence shown here is derived from an EMBL/GenBank/DDBJ whole genome shotgun (WGS) entry which is preliminary data.</text>
</comment>
<evidence type="ECO:0000313" key="1">
    <source>
        <dbReference type="EMBL" id="MFG6448802.1"/>
    </source>
</evidence>
<sequence length="148" mass="15874">MKLNFTKGLGKFDVLELQRPGVAPQRIECPKQRIIPHDMVHYAVEHTLAARGFLGRIKDGEAASFQMHSQAQSDGVERLVEVIQGDAWSGASASAQDLIAMYHLTCEARGCPPLAVDAAALNAVRAAMAELTQAWDAVPVGGVLALEL</sequence>
<reference evidence="1 2" key="1">
    <citation type="submission" date="2024-08" db="EMBL/GenBank/DDBJ databases">
        <authorList>
            <person name="Lu H."/>
        </authorList>
    </citation>
    <scope>NUCLEOTIDE SEQUENCE [LARGE SCALE GENOMIC DNA]</scope>
    <source>
        <strain evidence="1 2">BYS180W</strain>
    </source>
</reference>
<keyword evidence="2" id="KW-1185">Reference proteome</keyword>
<evidence type="ECO:0000313" key="2">
    <source>
        <dbReference type="Proteomes" id="UP001606099"/>
    </source>
</evidence>
<gene>
    <name evidence="1" type="ORF">ACG0Z6_11205</name>
</gene>
<proteinExistence type="predicted"/>
<dbReference type="EMBL" id="JBIGHZ010000004">
    <property type="protein sequence ID" value="MFG6448802.1"/>
    <property type="molecule type" value="Genomic_DNA"/>
</dbReference>
<accession>A0ABW7FWX0</accession>
<dbReference type="RefSeq" id="WP_394461389.1">
    <property type="nucleotide sequence ID" value="NZ_JBIGHZ010000004.1"/>
</dbReference>
<dbReference type="Proteomes" id="UP001606099">
    <property type="component" value="Unassembled WGS sequence"/>
</dbReference>
<name>A0ABW7FWX0_9BURK</name>
<protein>
    <submittedName>
        <fullName evidence="1">Uncharacterized protein</fullName>
    </submittedName>
</protein>